<evidence type="ECO:0000313" key="1">
    <source>
        <dbReference type="EMBL" id="OCT65697.1"/>
    </source>
</evidence>
<proteinExistence type="predicted"/>
<accession>A0A974C3A7</accession>
<organism evidence="1 2">
    <name type="scientific">Xenopus laevis</name>
    <name type="common">African clawed frog</name>
    <dbReference type="NCBI Taxonomy" id="8355"/>
    <lineage>
        <taxon>Eukaryota</taxon>
        <taxon>Metazoa</taxon>
        <taxon>Chordata</taxon>
        <taxon>Craniata</taxon>
        <taxon>Vertebrata</taxon>
        <taxon>Euteleostomi</taxon>
        <taxon>Amphibia</taxon>
        <taxon>Batrachia</taxon>
        <taxon>Anura</taxon>
        <taxon>Pipoidea</taxon>
        <taxon>Pipidae</taxon>
        <taxon>Xenopodinae</taxon>
        <taxon>Xenopus</taxon>
        <taxon>Xenopus</taxon>
    </lineage>
</organism>
<sequence>MRVPIIGVMGCVGVSRSIVQISNVRMPLSGTKFRPYLNTFNSSLDVCSWIDLSRYMYVQVSSPPYPGLVTSVAVCSPGRFQTSPIKPGWLVLTCSL</sequence>
<name>A0A974C3A7_XENLA</name>
<reference evidence="2" key="1">
    <citation type="journal article" date="2016" name="Nature">
        <title>Genome evolution in the allotetraploid frog Xenopus laevis.</title>
        <authorList>
            <person name="Session A.M."/>
            <person name="Uno Y."/>
            <person name="Kwon T."/>
            <person name="Chapman J.A."/>
            <person name="Toyoda A."/>
            <person name="Takahashi S."/>
            <person name="Fukui A."/>
            <person name="Hikosaka A."/>
            <person name="Suzuki A."/>
            <person name="Kondo M."/>
            <person name="van Heeringen S.J."/>
            <person name="Quigley I."/>
            <person name="Heinz S."/>
            <person name="Ogino H."/>
            <person name="Ochi H."/>
            <person name="Hellsten U."/>
            <person name="Lyons J.B."/>
            <person name="Simakov O."/>
            <person name="Putnam N."/>
            <person name="Stites J."/>
            <person name="Kuroki Y."/>
            <person name="Tanaka T."/>
            <person name="Michiue T."/>
            <person name="Watanabe M."/>
            <person name="Bogdanovic O."/>
            <person name="Lister R."/>
            <person name="Georgiou G."/>
            <person name="Paranjpe S.S."/>
            <person name="van Kruijsbergen I."/>
            <person name="Shu S."/>
            <person name="Carlson J."/>
            <person name="Kinoshita T."/>
            <person name="Ohta Y."/>
            <person name="Mawaribuchi S."/>
            <person name="Jenkins J."/>
            <person name="Grimwood J."/>
            <person name="Schmutz J."/>
            <person name="Mitros T."/>
            <person name="Mozaffari S.V."/>
            <person name="Suzuki Y."/>
            <person name="Haramoto Y."/>
            <person name="Yamamoto T.S."/>
            <person name="Takagi C."/>
            <person name="Heald R."/>
            <person name="Miller K."/>
            <person name="Haudenschild C."/>
            <person name="Kitzman J."/>
            <person name="Nakayama T."/>
            <person name="Izutsu Y."/>
            <person name="Robert J."/>
            <person name="Fortriede J."/>
            <person name="Burns K."/>
            <person name="Lotay V."/>
            <person name="Karimi K."/>
            <person name="Yasuoka Y."/>
            <person name="Dichmann D.S."/>
            <person name="Flajnik M.F."/>
            <person name="Houston D.W."/>
            <person name="Shendure J."/>
            <person name="DuPasquier L."/>
            <person name="Vize P.D."/>
            <person name="Zorn A.M."/>
            <person name="Ito M."/>
            <person name="Marcotte E.M."/>
            <person name="Wallingford J.B."/>
            <person name="Ito Y."/>
            <person name="Asashima M."/>
            <person name="Ueno N."/>
            <person name="Matsuda Y."/>
            <person name="Veenstra G.J."/>
            <person name="Fujiyama A."/>
            <person name="Harland R.M."/>
            <person name="Taira M."/>
            <person name="Rokhsar D.S."/>
        </authorList>
    </citation>
    <scope>NUCLEOTIDE SEQUENCE [LARGE SCALE GENOMIC DNA]</scope>
    <source>
        <strain evidence="2">J</strain>
    </source>
</reference>
<dbReference type="Proteomes" id="UP000694892">
    <property type="component" value="Chromosome 8S"/>
</dbReference>
<gene>
    <name evidence="1" type="ORF">XELAEV_18041936mg</name>
</gene>
<evidence type="ECO:0000313" key="2">
    <source>
        <dbReference type="Proteomes" id="UP000694892"/>
    </source>
</evidence>
<dbReference type="AlphaFoldDB" id="A0A974C3A7"/>
<dbReference type="EMBL" id="CM004481">
    <property type="protein sequence ID" value="OCT65697.1"/>
    <property type="molecule type" value="Genomic_DNA"/>
</dbReference>
<protein>
    <submittedName>
        <fullName evidence="1">Uncharacterized protein</fullName>
    </submittedName>
</protein>